<evidence type="ECO:0000256" key="2">
    <source>
        <dbReference type="ARBA" id="ARBA00023002"/>
    </source>
</evidence>
<dbReference type="SMART" id="SM00861">
    <property type="entry name" value="Transket_pyr"/>
    <property type="match status" value="1"/>
</dbReference>
<dbReference type="NCBIfam" id="NF006667">
    <property type="entry name" value="PRK09212.1"/>
    <property type="match status" value="1"/>
</dbReference>
<feature type="domain" description="Transketolase-like pyrimidine-binding" evidence="4">
    <location>
        <begin position="18"/>
        <end position="193"/>
    </location>
</feature>
<dbReference type="EMBL" id="FNVN01000002">
    <property type="protein sequence ID" value="SEG30218.1"/>
    <property type="molecule type" value="Genomic_DNA"/>
</dbReference>
<reference evidence="5 6" key="1">
    <citation type="submission" date="2016-10" db="EMBL/GenBank/DDBJ databases">
        <authorList>
            <person name="de Groot N.N."/>
        </authorList>
    </citation>
    <scope>NUCLEOTIDE SEQUENCE [LARGE SCALE GENOMIC DNA]</scope>
    <source>
        <strain evidence="5 6">CGMCC 1.10331</strain>
    </source>
</reference>
<dbReference type="PANTHER" id="PTHR43257">
    <property type="entry name" value="PYRUVATE DEHYDROGENASE E1 COMPONENT BETA SUBUNIT"/>
    <property type="match status" value="1"/>
</dbReference>
<sequence length="337" mass="36237">MTMSTKPETASTDRTETLTVREAIRAALREEMEQDEDVFVMGEDVGKFGGVLDVTDGLFEQFGGERVRDTPISEAGFVGAGVGAAATGSRPVVEVMFSDFLGVAGEQIMNQMSKMRYMFGGKIEMPVTVRTTEGGGMGAASQHSGTPHTWFAHFPGLKAVTPGTPAAAKGLLKSAIRSNDPVFFFENKMMYEQSGEVPTDPGYTLPIGEASVEREGEDVTVVATQRLVGESLDVADDLAGETSVEVIDLRSLYPLDTDTLADSIRKTGRMVVADESPLSYGVHAEVITRMVENEFFSLDAPLQRVGVPDTHIPFSTPLEDEVVPDGDDVRDAISQVV</sequence>
<keyword evidence="2" id="KW-0560">Oxidoreductase</keyword>
<dbReference type="CDD" id="cd07036">
    <property type="entry name" value="TPP_PYR_E1-PDHc-beta_like"/>
    <property type="match status" value="1"/>
</dbReference>
<keyword evidence="5" id="KW-0670">Pyruvate</keyword>
<dbReference type="AlphaFoldDB" id="A0A1H5Z1Q7"/>
<dbReference type="Pfam" id="PF02780">
    <property type="entry name" value="Transketolase_C"/>
    <property type="match status" value="1"/>
</dbReference>
<dbReference type="Pfam" id="PF02779">
    <property type="entry name" value="Transket_pyr"/>
    <property type="match status" value="1"/>
</dbReference>
<dbReference type="PANTHER" id="PTHR43257:SF2">
    <property type="entry name" value="PYRUVATE DEHYDROGENASE E1 COMPONENT SUBUNIT BETA"/>
    <property type="match status" value="1"/>
</dbReference>
<evidence type="ECO:0000313" key="6">
    <source>
        <dbReference type="Proteomes" id="UP000236740"/>
    </source>
</evidence>
<evidence type="ECO:0000256" key="3">
    <source>
        <dbReference type="ARBA" id="ARBA00023052"/>
    </source>
</evidence>
<comment type="cofactor">
    <cofactor evidence="1">
        <name>thiamine diphosphate</name>
        <dbReference type="ChEBI" id="CHEBI:58937"/>
    </cofactor>
</comment>
<dbReference type="InterPro" id="IPR005475">
    <property type="entry name" value="Transketolase-like_Pyr-bd"/>
</dbReference>
<keyword evidence="6" id="KW-1185">Reference proteome</keyword>
<accession>A0A1H5Z1Q7</accession>
<dbReference type="Proteomes" id="UP000236740">
    <property type="component" value="Unassembled WGS sequence"/>
</dbReference>
<dbReference type="FunFam" id="3.40.50.970:FF:000001">
    <property type="entry name" value="Pyruvate dehydrogenase E1 beta subunit"/>
    <property type="match status" value="1"/>
</dbReference>
<evidence type="ECO:0000313" key="5">
    <source>
        <dbReference type="EMBL" id="SEG30218.1"/>
    </source>
</evidence>
<dbReference type="GO" id="GO:0006082">
    <property type="term" value="P:organic acid metabolic process"/>
    <property type="evidence" value="ECO:0007669"/>
    <property type="project" value="UniProtKB-ARBA"/>
</dbReference>
<gene>
    <name evidence="5" type="ORF">SAMN04488133_1812</name>
</gene>
<dbReference type="InterPro" id="IPR029061">
    <property type="entry name" value="THDP-binding"/>
</dbReference>
<name>A0A1H5Z1Q7_9EURY</name>
<proteinExistence type="predicted"/>
<dbReference type="GO" id="GO:0044272">
    <property type="term" value="P:sulfur compound biosynthetic process"/>
    <property type="evidence" value="ECO:0007669"/>
    <property type="project" value="UniProtKB-ARBA"/>
</dbReference>
<dbReference type="SUPFAM" id="SSF52922">
    <property type="entry name" value="TK C-terminal domain-like"/>
    <property type="match status" value="1"/>
</dbReference>
<dbReference type="GO" id="GO:0016491">
    <property type="term" value="F:oxidoreductase activity"/>
    <property type="evidence" value="ECO:0007669"/>
    <property type="project" value="UniProtKB-KW"/>
</dbReference>
<organism evidence="5 6">
    <name type="scientific">Halobellus limi</name>
    <dbReference type="NCBI Taxonomy" id="699433"/>
    <lineage>
        <taxon>Archaea</taxon>
        <taxon>Methanobacteriati</taxon>
        <taxon>Methanobacteriota</taxon>
        <taxon>Stenosarchaea group</taxon>
        <taxon>Halobacteria</taxon>
        <taxon>Halobacteriales</taxon>
        <taxon>Haloferacaceae</taxon>
        <taxon>Halobellus</taxon>
    </lineage>
</organism>
<protein>
    <submittedName>
        <fullName evidence="5">Pyruvate dehydrogenase E1 component beta subunit</fullName>
    </submittedName>
</protein>
<evidence type="ECO:0000259" key="4">
    <source>
        <dbReference type="SMART" id="SM00861"/>
    </source>
</evidence>
<dbReference type="SUPFAM" id="SSF52518">
    <property type="entry name" value="Thiamin diphosphate-binding fold (THDP-binding)"/>
    <property type="match status" value="1"/>
</dbReference>
<dbReference type="InterPro" id="IPR033248">
    <property type="entry name" value="Transketolase_C"/>
</dbReference>
<keyword evidence="3" id="KW-0786">Thiamine pyrophosphate</keyword>
<dbReference type="FunFam" id="3.40.50.920:FF:000001">
    <property type="entry name" value="Pyruvate dehydrogenase E1 beta subunit"/>
    <property type="match status" value="1"/>
</dbReference>
<dbReference type="Gene3D" id="3.40.50.970">
    <property type="match status" value="1"/>
</dbReference>
<dbReference type="Gene3D" id="3.40.50.920">
    <property type="match status" value="1"/>
</dbReference>
<dbReference type="InterPro" id="IPR009014">
    <property type="entry name" value="Transketo_C/PFOR_II"/>
</dbReference>
<evidence type="ECO:0000256" key="1">
    <source>
        <dbReference type="ARBA" id="ARBA00001964"/>
    </source>
</evidence>